<sequence length="160" mass="18066">MRNSCCVLLQPVFFCSVSHLSIFCFGSHSLARANSVFNLMKEFKRVHRKEQLALKNESVLENDPRTPVAARLCSSGPSSADALMLLKRHHRADGMPCLGNSCEAHPFSRNTRESRTFRVSESNGVAERISHRFISQDQIDPTDFVDSHRPCWIDAETQGF</sequence>
<accession>A0A5C5XB16</accession>
<name>A0A5C5XB16_9PLAN</name>
<comment type="caution">
    <text evidence="1">The sequence shown here is derived from an EMBL/GenBank/DDBJ whole genome shotgun (WGS) entry which is preliminary data.</text>
</comment>
<organism evidence="1 2">
    <name type="scientific">Thalassoglobus neptunius</name>
    <dbReference type="NCBI Taxonomy" id="1938619"/>
    <lineage>
        <taxon>Bacteria</taxon>
        <taxon>Pseudomonadati</taxon>
        <taxon>Planctomycetota</taxon>
        <taxon>Planctomycetia</taxon>
        <taxon>Planctomycetales</taxon>
        <taxon>Planctomycetaceae</taxon>
        <taxon>Thalassoglobus</taxon>
    </lineage>
</organism>
<reference evidence="1 2" key="1">
    <citation type="submission" date="2019-02" db="EMBL/GenBank/DDBJ databases">
        <title>Deep-cultivation of Planctomycetes and their phenomic and genomic characterization uncovers novel biology.</title>
        <authorList>
            <person name="Wiegand S."/>
            <person name="Jogler M."/>
            <person name="Boedeker C."/>
            <person name="Pinto D."/>
            <person name="Vollmers J."/>
            <person name="Rivas-Marin E."/>
            <person name="Kohn T."/>
            <person name="Peeters S.H."/>
            <person name="Heuer A."/>
            <person name="Rast P."/>
            <person name="Oberbeckmann S."/>
            <person name="Bunk B."/>
            <person name="Jeske O."/>
            <person name="Meyerdierks A."/>
            <person name="Storesund J.E."/>
            <person name="Kallscheuer N."/>
            <person name="Luecker S."/>
            <person name="Lage O.M."/>
            <person name="Pohl T."/>
            <person name="Merkel B.J."/>
            <person name="Hornburger P."/>
            <person name="Mueller R.-W."/>
            <person name="Bruemmer F."/>
            <person name="Labrenz M."/>
            <person name="Spormann A.M."/>
            <person name="Op Den Camp H."/>
            <person name="Overmann J."/>
            <person name="Amann R."/>
            <person name="Jetten M.S.M."/>
            <person name="Mascher T."/>
            <person name="Medema M.H."/>
            <person name="Devos D.P."/>
            <person name="Kaster A.-K."/>
            <person name="Ovreas L."/>
            <person name="Rohde M."/>
            <person name="Galperin M.Y."/>
            <person name="Jogler C."/>
        </authorList>
    </citation>
    <scope>NUCLEOTIDE SEQUENCE [LARGE SCALE GENOMIC DNA]</scope>
    <source>
        <strain evidence="1 2">KOR42</strain>
    </source>
</reference>
<proteinExistence type="predicted"/>
<dbReference type="EMBL" id="SIHI01000001">
    <property type="protein sequence ID" value="TWT59082.1"/>
    <property type="molecule type" value="Genomic_DNA"/>
</dbReference>
<dbReference type="AlphaFoldDB" id="A0A5C5XB16"/>
<evidence type="ECO:0000313" key="1">
    <source>
        <dbReference type="EMBL" id="TWT59082.1"/>
    </source>
</evidence>
<evidence type="ECO:0000313" key="2">
    <source>
        <dbReference type="Proteomes" id="UP000317243"/>
    </source>
</evidence>
<dbReference type="Proteomes" id="UP000317243">
    <property type="component" value="Unassembled WGS sequence"/>
</dbReference>
<keyword evidence="2" id="KW-1185">Reference proteome</keyword>
<protein>
    <submittedName>
        <fullName evidence="1">Uncharacterized protein</fullName>
    </submittedName>
</protein>
<gene>
    <name evidence="1" type="ORF">KOR42_24710</name>
</gene>